<dbReference type="EMBL" id="JBHSPF010000022">
    <property type="protein sequence ID" value="MFC5628399.1"/>
    <property type="molecule type" value="Genomic_DNA"/>
</dbReference>
<keyword evidence="7 11" id="KW-0328">Glycosyltransferase</keyword>
<feature type="active site" description="Proton acceptor" evidence="11">
    <location>
        <position position="316"/>
    </location>
</feature>
<dbReference type="InterPro" id="IPR036087">
    <property type="entry name" value="Nict_dMeBzImd_PRibTrfase_sf"/>
</dbReference>
<keyword evidence="6 11" id="KW-0169">Cobalamin biosynthesis</keyword>
<sequence length="347" mass="37335">MTFPNNFRIPTLDENVRKQAQEHIEQLTKPPGSLGRLESIASELAAMTGKLFPDVSRPGIIVFAADHGIVAEGVSAFPQELTTQMAMNFLNEGAAINVFAKQINAQFQLVDVGMKNTIDAENITNRAIKRGTNNFYVQDAMTKEEAMEALAVGYEEATNMIKTSNVNCLIFGEMGIGNTTASSAIVSLYSGANPLQVTGIGTGLSEEEVRKKANIIQEALRRRQPDKSDPIDVLSKVGGLELAAIAGAMLSAAHKRIPILVDGFISSAAAIIAKNIQPRCTDYMIIGHLSKEPGHSAAVQVLGKKPLIDLEMRLGEGTGAAVSYPILQFATAMMKEMATFKDLANYH</sequence>
<dbReference type="InterPro" id="IPR023195">
    <property type="entry name" value="Nict_dMeBzImd_PRibTrfase_N"/>
</dbReference>
<evidence type="ECO:0000313" key="13">
    <source>
        <dbReference type="Proteomes" id="UP001596143"/>
    </source>
</evidence>
<evidence type="ECO:0000256" key="1">
    <source>
        <dbReference type="ARBA" id="ARBA00002197"/>
    </source>
</evidence>
<evidence type="ECO:0000256" key="10">
    <source>
        <dbReference type="ARBA" id="ARBA00047340"/>
    </source>
</evidence>
<evidence type="ECO:0000256" key="11">
    <source>
        <dbReference type="HAMAP-Rule" id="MF_00230"/>
    </source>
</evidence>
<protein>
    <recommendedName>
        <fullName evidence="5 11">Nicotinate-nucleotide--dimethylbenzimidazole phosphoribosyltransferase</fullName>
        <shortName evidence="11">NN:DBI PRT</shortName>
        <ecNumber evidence="4 11">2.4.2.21</ecNumber>
    </recommendedName>
    <alternativeName>
        <fullName evidence="9 11">N(1)-alpha-phosphoribosyltransferase</fullName>
    </alternativeName>
</protein>
<keyword evidence="13" id="KW-1185">Reference proteome</keyword>
<dbReference type="InterPro" id="IPR003200">
    <property type="entry name" value="Nict_dMeBzImd_PRibTrfase"/>
</dbReference>
<reference evidence="13" key="1">
    <citation type="journal article" date="2019" name="Int. J. Syst. Evol. Microbiol.">
        <title>The Global Catalogue of Microorganisms (GCM) 10K type strain sequencing project: providing services to taxonomists for standard genome sequencing and annotation.</title>
        <authorList>
            <consortium name="The Broad Institute Genomics Platform"/>
            <consortium name="The Broad Institute Genome Sequencing Center for Infectious Disease"/>
            <person name="Wu L."/>
            <person name="Ma J."/>
        </authorList>
    </citation>
    <scope>NUCLEOTIDE SEQUENCE [LARGE SCALE GENOMIC DNA]</scope>
    <source>
        <strain evidence="13">CGMCC 1.15790</strain>
    </source>
</reference>
<dbReference type="EC" id="2.4.2.21" evidence="4 11"/>
<evidence type="ECO:0000256" key="7">
    <source>
        <dbReference type="ARBA" id="ARBA00022676"/>
    </source>
</evidence>
<proteinExistence type="inferred from homology"/>
<comment type="catalytic activity">
    <reaction evidence="10 11">
        <text>5,6-dimethylbenzimidazole + nicotinate beta-D-ribonucleotide = alpha-ribazole 5'-phosphate + nicotinate + H(+)</text>
        <dbReference type="Rhea" id="RHEA:11196"/>
        <dbReference type="ChEBI" id="CHEBI:15378"/>
        <dbReference type="ChEBI" id="CHEBI:15890"/>
        <dbReference type="ChEBI" id="CHEBI:32544"/>
        <dbReference type="ChEBI" id="CHEBI:57502"/>
        <dbReference type="ChEBI" id="CHEBI:57918"/>
        <dbReference type="EC" id="2.4.2.21"/>
    </reaction>
</comment>
<dbReference type="Proteomes" id="UP001596143">
    <property type="component" value="Unassembled WGS sequence"/>
</dbReference>
<evidence type="ECO:0000256" key="2">
    <source>
        <dbReference type="ARBA" id="ARBA00005049"/>
    </source>
</evidence>
<dbReference type="NCBIfam" id="TIGR03160">
    <property type="entry name" value="cobT_DBIPRT"/>
    <property type="match status" value="1"/>
</dbReference>
<evidence type="ECO:0000256" key="9">
    <source>
        <dbReference type="ARBA" id="ARBA00030686"/>
    </source>
</evidence>
<dbReference type="PANTHER" id="PTHR43463:SF1">
    <property type="entry name" value="NICOTINATE-NUCLEOTIDE--DIMETHYLBENZIMIDAZOLE PHOSPHORIBOSYLTRANSFERASE"/>
    <property type="match status" value="1"/>
</dbReference>
<evidence type="ECO:0000256" key="8">
    <source>
        <dbReference type="ARBA" id="ARBA00022679"/>
    </source>
</evidence>
<name>A0ABW0U6L5_9BACI</name>
<dbReference type="SUPFAM" id="SSF52733">
    <property type="entry name" value="Nicotinate mononucleotide:5,6-dimethylbenzimidazole phosphoribosyltransferase (CobT)"/>
    <property type="match status" value="1"/>
</dbReference>
<keyword evidence="8 11" id="KW-0808">Transferase</keyword>
<evidence type="ECO:0000256" key="5">
    <source>
        <dbReference type="ARBA" id="ARBA00015486"/>
    </source>
</evidence>
<dbReference type="GO" id="GO:0008939">
    <property type="term" value="F:nicotinate-nucleotide-dimethylbenzimidazole phosphoribosyltransferase activity"/>
    <property type="evidence" value="ECO:0007669"/>
    <property type="project" value="UniProtKB-EC"/>
</dbReference>
<comment type="pathway">
    <text evidence="2 11">Nucleoside biosynthesis; alpha-ribazole biosynthesis; alpha-ribazole from 5,6-dimethylbenzimidazole: step 1/2.</text>
</comment>
<dbReference type="RefSeq" id="WP_270898278.1">
    <property type="nucleotide sequence ID" value="NZ_JBHSPF010000022.1"/>
</dbReference>
<comment type="function">
    <text evidence="1 11">Catalyzes the synthesis of alpha-ribazole-5'-phosphate from nicotinate mononucleotide (NAMN) and 5,6-dimethylbenzimidazole (DMB).</text>
</comment>
<comment type="caution">
    <text evidence="12">The sequence shown here is derived from an EMBL/GenBank/DDBJ whole genome shotgun (WGS) entry which is preliminary data.</text>
</comment>
<comment type="similarity">
    <text evidence="3 11">Belongs to the CobT family.</text>
</comment>
<dbReference type="Pfam" id="PF02277">
    <property type="entry name" value="DBI_PRT"/>
    <property type="match status" value="1"/>
</dbReference>
<gene>
    <name evidence="11 12" type="primary">cobT</name>
    <name evidence="12" type="ORF">ACFPTR_05740</name>
</gene>
<dbReference type="CDD" id="cd02439">
    <property type="entry name" value="DMB-PRT_CobT"/>
    <property type="match status" value="1"/>
</dbReference>
<dbReference type="HAMAP" id="MF_00230">
    <property type="entry name" value="CobT"/>
    <property type="match status" value="1"/>
</dbReference>
<organism evidence="12 13">
    <name type="scientific">Aliibacillus thermotolerans</name>
    <dbReference type="NCBI Taxonomy" id="1834418"/>
    <lineage>
        <taxon>Bacteria</taxon>
        <taxon>Bacillati</taxon>
        <taxon>Bacillota</taxon>
        <taxon>Bacilli</taxon>
        <taxon>Bacillales</taxon>
        <taxon>Bacillaceae</taxon>
        <taxon>Aliibacillus</taxon>
    </lineage>
</organism>
<accession>A0ABW0U6L5</accession>
<evidence type="ECO:0000313" key="12">
    <source>
        <dbReference type="EMBL" id="MFC5628399.1"/>
    </source>
</evidence>
<evidence type="ECO:0000256" key="3">
    <source>
        <dbReference type="ARBA" id="ARBA00007110"/>
    </source>
</evidence>
<dbReference type="Gene3D" id="3.40.50.10210">
    <property type="match status" value="1"/>
</dbReference>
<evidence type="ECO:0000256" key="4">
    <source>
        <dbReference type="ARBA" id="ARBA00011991"/>
    </source>
</evidence>
<dbReference type="PANTHER" id="PTHR43463">
    <property type="entry name" value="NICOTINATE-NUCLEOTIDE--DIMETHYLBENZIMIDAZOLE PHOSPHORIBOSYLTRANSFERASE"/>
    <property type="match status" value="1"/>
</dbReference>
<dbReference type="Gene3D" id="1.10.1610.10">
    <property type="match status" value="1"/>
</dbReference>
<evidence type="ECO:0000256" key="6">
    <source>
        <dbReference type="ARBA" id="ARBA00022573"/>
    </source>
</evidence>
<dbReference type="InterPro" id="IPR017846">
    <property type="entry name" value="Nict_dMeBzImd_PRibTrfase_bact"/>
</dbReference>
<dbReference type="NCBIfam" id="NF000996">
    <property type="entry name" value="PRK00105.1"/>
    <property type="match status" value="1"/>
</dbReference>